<dbReference type="SUPFAM" id="SSF54928">
    <property type="entry name" value="RNA-binding domain, RBD"/>
    <property type="match status" value="1"/>
</dbReference>
<reference evidence="1 2" key="1">
    <citation type="submission" date="2024-11" db="EMBL/GenBank/DDBJ databases">
        <title>A near-complete genome assembly of Cinchona calisaya.</title>
        <authorList>
            <person name="Lian D.C."/>
            <person name="Zhao X.W."/>
            <person name="Wei L."/>
        </authorList>
    </citation>
    <scope>NUCLEOTIDE SEQUENCE [LARGE SCALE GENOMIC DNA]</scope>
    <source>
        <tissue evidence="1">Nenye</tissue>
    </source>
</reference>
<sequence>MVTKKGSSEHLGFGFVQFAAVEDANLTIELKNGSTIRELQRQSYLADFLMLTCQKMFTIVLESVVLSVLLLTLSPKRSLSIMGCALHETFSGYLEQKGNLMQQI</sequence>
<dbReference type="EMBL" id="JBJUIK010000001">
    <property type="protein sequence ID" value="KAL3539003.1"/>
    <property type="molecule type" value="Genomic_DNA"/>
</dbReference>
<comment type="caution">
    <text evidence="1">The sequence shown here is derived from an EMBL/GenBank/DDBJ whole genome shotgun (WGS) entry which is preliminary data.</text>
</comment>
<organism evidence="1 2">
    <name type="scientific">Cinchona calisaya</name>
    <dbReference type="NCBI Taxonomy" id="153742"/>
    <lineage>
        <taxon>Eukaryota</taxon>
        <taxon>Viridiplantae</taxon>
        <taxon>Streptophyta</taxon>
        <taxon>Embryophyta</taxon>
        <taxon>Tracheophyta</taxon>
        <taxon>Spermatophyta</taxon>
        <taxon>Magnoliopsida</taxon>
        <taxon>eudicotyledons</taxon>
        <taxon>Gunneridae</taxon>
        <taxon>Pentapetalae</taxon>
        <taxon>asterids</taxon>
        <taxon>lamiids</taxon>
        <taxon>Gentianales</taxon>
        <taxon>Rubiaceae</taxon>
        <taxon>Cinchonoideae</taxon>
        <taxon>Cinchoneae</taxon>
        <taxon>Cinchona</taxon>
    </lineage>
</organism>
<evidence type="ECO:0008006" key="3">
    <source>
        <dbReference type="Google" id="ProtNLM"/>
    </source>
</evidence>
<accession>A0ABD3B620</accession>
<dbReference type="AlphaFoldDB" id="A0ABD3B620"/>
<proteinExistence type="predicted"/>
<dbReference type="Proteomes" id="UP001630127">
    <property type="component" value="Unassembled WGS sequence"/>
</dbReference>
<protein>
    <recommendedName>
        <fullName evidence="3">RRM domain-containing protein</fullName>
    </recommendedName>
</protein>
<evidence type="ECO:0000313" key="2">
    <source>
        <dbReference type="Proteomes" id="UP001630127"/>
    </source>
</evidence>
<keyword evidence="2" id="KW-1185">Reference proteome</keyword>
<gene>
    <name evidence="1" type="ORF">ACH5RR_002369</name>
</gene>
<evidence type="ECO:0000313" key="1">
    <source>
        <dbReference type="EMBL" id="KAL3539003.1"/>
    </source>
</evidence>
<name>A0ABD3B620_9GENT</name>
<dbReference type="InterPro" id="IPR035979">
    <property type="entry name" value="RBD_domain_sf"/>
</dbReference>